<feature type="region of interest" description="Disordered" evidence="2">
    <location>
        <begin position="2026"/>
        <end position="2048"/>
    </location>
</feature>
<name>A0A803LKM8_CHEQI</name>
<evidence type="ECO:0000313" key="3">
    <source>
        <dbReference type="EnsemblPlants" id="AUR62014525-RA:cds"/>
    </source>
</evidence>
<dbReference type="InterPro" id="IPR046837">
    <property type="entry name" value="Laa1/Sip1/HEATR5-like_HEAT"/>
</dbReference>
<feature type="region of interest" description="Disordered" evidence="2">
    <location>
        <begin position="2278"/>
        <end position="2354"/>
    </location>
</feature>
<keyword evidence="4" id="KW-1185">Reference proteome</keyword>
<dbReference type="GO" id="GO:0005975">
    <property type="term" value="P:carbohydrate metabolic process"/>
    <property type="evidence" value="ECO:0007669"/>
    <property type="project" value="InterPro"/>
</dbReference>
<evidence type="ECO:0000256" key="1">
    <source>
        <dbReference type="ARBA" id="ARBA00008304"/>
    </source>
</evidence>
<dbReference type="OMA" id="YPQVIQE"/>
<reference evidence="3" key="2">
    <citation type="submission" date="2021-03" db="UniProtKB">
        <authorList>
            <consortium name="EnsemblPlants"/>
        </authorList>
    </citation>
    <scope>IDENTIFICATION</scope>
</reference>
<dbReference type="PANTHER" id="PTHR46975:SF2">
    <property type="entry name" value="PROTEIN SWEETIE"/>
    <property type="match status" value="1"/>
</dbReference>
<sequence>MAKKVSMIESNIPLSQFGVLVAQLQSIVASAAHKSPDPLLCFDLLSDLISAINDEPKEPIMLWQRKCEDALFSLLVLGARRPVRHLASLAMVKIIWKGDPISIYSRVSALQGFLADGKRSEPQCVAGVAQCLGELYRHFGRKITSGFSETTSIASKLMKSHEEYVRKEALHMLRNAMEGCGGASAATAYTEAFRLIMRFGVVDKSPIVRIAAARCLKTFANVGGPGLGTAELDSSAFTCVKAFNDPNSSIRDAFAEALGAVLALGMNPEAQVQLKGKGQLTSAKKLEDGLQRHLVSSFVKASGVRSRDVRISLTLAWVSFLQAILLKYLHPDSELQDFTSQVMDMLRVDTSVDAQALACVLYILRVGVVDQMTEPTQRSFLVILGKQLESPDSSPPMKVAALRTLSYTLNTLGEVPLEFREVLDDTVVAALSHPSQMVRVEAALTLRALAEVDPTCVSGLVSYGVTMLSALRESVSFDKGNTLKQDLDSLHGQATLLAALVSISPKLALGYPARLPHSVLKVSQNMLTKSSRNPGAATTEKEAGWLLLASLLASIPIEELEDQTFDILALWAPLFSGNPELEVRQSGELTSKICVWSAAIDALTAFVRCFLSPKAVNYGILLQPVLVYLSSVLSHISFIAAKNLPGTKAALDVLVIRTLITFQSLSDPMTYRSDHPKLLQLCTGPFRDPSSYEESSSLRLLLDKRDAWLGPWIPGRDWFEDELRAFQGGKNGLMPCIWDPELPSFPEPESVSKMLVNQKLLCFGTMFAVQDTGGMQSLLGVIEQSLKAGKKQSWHATLVNNICVGLLAGLKALLSFRPQPLSSDILSLLQNIFQNILSEGDISASVRRASSEGLGLLSRLGSDTFTARMTKALLGDLAAVTDSNYAGSIAVALGCIHRSAGGMALSSLVPATVSSISSLAKSSVAGLQIWSLHGLLLTIEAAGLSYISHVQATLNLGLEILLSEENGWVDLQQGIGRLINAIVAVLGPELAPGSIFFSHCKSVIAEISSCEETATLLENVRFSQQLVLFAPQALSVHSHVQTLLPTLSSRQPTLRHLAISTLRHLIEKDSVSVIQEQIEENLFHMLDEETDREIGSLIRSTIMRLLYASGPTCPSHWISVCRKLVLATSSRDFVINSSTEKDPTNASEVDTGLDVGEDDDNMVASGKTMPNEDYSVDAFSVNTKREKNLRYKTRISRGIKGCDSTQKERIADVSHNHMCLSHLPTAAAKNPAHFDLSLARKQKKGPSSGDWLVLQLQELVSLAYQISTIKFESMQPIGVGLLSTIMDKNVLISSCLLNARFLYHYQFGEAPDPELPGGLLLEQYQAQLVSALRSALNMSSSPILLEAGLQLATKILTSGIIRGDQAAVKRIFSLISRPLNDFEDLYYPSFAEWVSCKIKIRLLAAHASLKCYTYTLLRGNHADVPDEYMALLPLFSKSSSILGKRWIGVLKDYCYLRFNLHLKKSWKPFLEGIKSPLVASNLKPCLDESWPVILQAVSLDAVPADISVNKSLDQTEDKMMKNLVSGYSMVELNSEEFKFLWGLSLLLLFQGQNATVDKQILPLALDKSISVESQFEETKPLTLKLCEILLPVFRSLCAENFFSMGFLTTEICRELLQALTYAGVEEDSWDTLAVSALFEIVHNSPDDFLKIDSFVSLAMELCLAYLYKFFAGTGDILHDKFRREGLISELFTIAKILLNRFVNANQLNLILAFMIAGYKCARSAATEASFSKTVEFVVKICVLLNSFVEEKYVLKLDDIHHLQSIIGACQNFTSDFAKDCIEAIHLLENRRSNVRRLLYAKLAFCLEQMLSFADLVYKMELCPEKKSAKNVATFLGCTRSIQLVIMDANLQVQAIGLQVLKNMVQKSINSKVSSFPLLLTGELFSDIFMVIQEIMRKPVTRESAALAGECLRTLVLMQTLPKEVECQKGLMSLILEAVVMILSSTENSPSEETIDLRNTAIRLVSHVAQVPSAAEHLKEVLLGMPVTLRQQIQNIIRASVTQEHQTTQVKPNAGTLEIKLPHQSYESKEGNFPASSPHQTDDDFEDDDDWDAFQSFAAATNATTVDSVSNVESPSMLKDDAFQEFSGSAPSTNLQETVSEPLQNDKEEVLQGSSQKIDVFDSESNDLSSKAFESGESDDLTYISGGESILNDNLASSDSQQPSNSSIQVNEINVVMEDLMNKESPSNLMSYQVPADPSLADNFLNSGHQLPEKADCEASNLEVDQMDADQSMESAGKSILEGSADNESIVTPDNVDSCSELSVNRDSVMTSKASDENFLDSALQTPENLADLEASNLEVDKLHSDQSPDSANDSVLKASADNESIVAPGNVNSCSEFSRAEASDMASEAESRHP</sequence>
<protein>
    <recommendedName>
        <fullName evidence="5">HEAT repeat-containing protein 5B</fullName>
    </recommendedName>
</protein>
<proteinExistence type="inferred from homology"/>
<evidence type="ECO:0008006" key="5">
    <source>
        <dbReference type="Google" id="ProtNLM"/>
    </source>
</evidence>
<feature type="region of interest" description="Disordered" evidence="2">
    <location>
        <begin position="1137"/>
        <end position="1157"/>
    </location>
</feature>
<dbReference type="EnsemblPlants" id="AUR62014525-RA">
    <property type="protein sequence ID" value="AUR62014525-RA:cds"/>
    <property type="gene ID" value="AUR62014525"/>
</dbReference>
<dbReference type="PANTHER" id="PTHR46975">
    <property type="entry name" value="PROTEIN SWEETIE"/>
    <property type="match status" value="1"/>
</dbReference>
<reference evidence="3" key="1">
    <citation type="journal article" date="2017" name="Nature">
        <title>The genome of Chenopodium quinoa.</title>
        <authorList>
            <person name="Jarvis D.E."/>
            <person name="Ho Y.S."/>
            <person name="Lightfoot D.J."/>
            <person name="Schmoeckel S.M."/>
            <person name="Li B."/>
            <person name="Borm T.J.A."/>
            <person name="Ohyanagi H."/>
            <person name="Mineta K."/>
            <person name="Michell C.T."/>
            <person name="Saber N."/>
            <person name="Kharbatia N.M."/>
            <person name="Rupper R.R."/>
            <person name="Sharp A.R."/>
            <person name="Dally N."/>
            <person name="Boughton B.A."/>
            <person name="Woo Y.H."/>
            <person name="Gao G."/>
            <person name="Schijlen E.G.W.M."/>
            <person name="Guo X."/>
            <person name="Momin A.A."/>
            <person name="Negrao S."/>
            <person name="Al-Babili S."/>
            <person name="Gehring C."/>
            <person name="Roessner U."/>
            <person name="Jung C."/>
            <person name="Murphy K."/>
            <person name="Arold S.T."/>
            <person name="Gojobori T."/>
            <person name="van der Linden C.G."/>
            <person name="van Loo E.N."/>
            <person name="Jellen E.N."/>
            <person name="Maughan P.J."/>
            <person name="Tester M."/>
        </authorList>
    </citation>
    <scope>NUCLEOTIDE SEQUENCE [LARGE SCALE GENOMIC DNA]</scope>
    <source>
        <strain evidence="3">cv. PI 614886</strain>
    </source>
</reference>
<evidence type="ECO:0000313" key="4">
    <source>
        <dbReference type="Proteomes" id="UP000596660"/>
    </source>
</evidence>
<dbReference type="Gramene" id="AUR62014525-RA">
    <property type="protein sequence ID" value="AUR62014525-RA:cds"/>
    <property type="gene ID" value="AUR62014525"/>
</dbReference>
<dbReference type="Proteomes" id="UP000596660">
    <property type="component" value="Unplaced"/>
</dbReference>
<dbReference type="InterPro" id="IPR044218">
    <property type="entry name" value="SWEETIE"/>
</dbReference>
<dbReference type="InterPro" id="IPR016024">
    <property type="entry name" value="ARM-type_fold"/>
</dbReference>
<dbReference type="Pfam" id="PF20210">
    <property type="entry name" value="Laa1_Sip1_HTR5"/>
    <property type="match status" value="1"/>
</dbReference>
<evidence type="ECO:0000256" key="2">
    <source>
        <dbReference type="SAM" id="MobiDB-lite"/>
    </source>
</evidence>
<dbReference type="Gene3D" id="1.25.10.10">
    <property type="entry name" value="Leucine-rich Repeat Variant"/>
    <property type="match status" value="2"/>
</dbReference>
<organism evidence="3 4">
    <name type="scientific">Chenopodium quinoa</name>
    <name type="common">Quinoa</name>
    <dbReference type="NCBI Taxonomy" id="63459"/>
    <lineage>
        <taxon>Eukaryota</taxon>
        <taxon>Viridiplantae</taxon>
        <taxon>Streptophyta</taxon>
        <taxon>Embryophyta</taxon>
        <taxon>Tracheophyta</taxon>
        <taxon>Spermatophyta</taxon>
        <taxon>Magnoliopsida</taxon>
        <taxon>eudicotyledons</taxon>
        <taxon>Gunneridae</taxon>
        <taxon>Pentapetalae</taxon>
        <taxon>Caryophyllales</taxon>
        <taxon>Chenopodiaceae</taxon>
        <taxon>Chenopodioideae</taxon>
        <taxon>Atripliceae</taxon>
        <taxon>Chenopodium</taxon>
    </lineage>
</organism>
<dbReference type="SUPFAM" id="SSF48371">
    <property type="entry name" value="ARM repeat"/>
    <property type="match status" value="2"/>
</dbReference>
<feature type="compositionally biased region" description="Polar residues" evidence="2">
    <location>
        <begin position="1137"/>
        <end position="1148"/>
    </location>
</feature>
<accession>A0A803LKM8</accession>
<dbReference type="InterPro" id="IPR011989">
    <property type="entry name" value="ARM-like"/>
</dbReference>
<comment type="similarity">
    <text evidence="1">Belongs to the HEATR5 family.</text>
</comment>